<dbReference type="GeneID" id="10507188"/>
<sequence length="198" mass="22110">MNPSTMKYTIEIGQYPFNSPLNQLELVMSAFAQSNTTDNICSAREFGETTSGDNSNYLKIQVDNHSLYGRFIKRGIIDSRVRSISNILLDKDMKPISETKTLQSYICIQIQNFKESAIIDPDFSILINSNKASSKINSICPNNSKLSGAKIAGIAVGCTAFVAVVVISISYHIIQKKKKEKFLNNVNQKMKEMNNDKL</sequence>
<dbReference type="PANTHER" id="PTHR31378:SF29">
    <property type="entry name" value="EGF-LIKE DOMAIN-CONTAINING PROTEIN-RELATED"/>
    <property type="match status" value="1"/>
</dbReference>
<dbReference type="RefSeq" id="XP_003285029.1">
    <property type="nucleotide sequence ID" value="XM_003284981.1"/>
</dbReference>
<evidence type="ECO:0000259" key="2">
    <source>
        <dbReference type="Pfam" id="PF22933"/>
    </source>
</evidence>
<dbReference type="OMA" id="CSAREFG"/>
<feature type="domain" description="ComC supersandwich" evidence="2">
    <location>
        <begin position="4"/>
        <end position="126"/>
    </location>
</feature>
<protein>
    <recommendedName>
        <fullName evidence="2">ComC supersandwich domain-containing protein</fullName>
    </recommendedName>
</protein>
<dbReference type="VEuPathDB" id="AmoebaDB:DICPUDRAFT_28619"/>
<feature type="transmembrane region" description="Helical" evidence="1">
    <location>
        <begin position="151"/>
        <end position="174"/>
    </location>
</feature>
<dbReference type="EMBL" id="GL870976">
    <property type="protein sequence ID" value="EGC38471.1"/>
    <property type="molecule type" value="Genomic_DNA"/>
</dbReference>
<dbReference type="PANTHER" id="PTHR31378">
    <property type="entry name" value="EGF-LIKE DOMAIN-CONTAINING PROTEIN-RELATED-RELATED"/>
    <property type="match status" value="1"/>
</dbReference>
<proteinExistence type="predicted"/>
<dbReference type="InParanoid" id="F0ZC72"/>
<dbReference type="eggNOG" id="ENOG502SC7H">
    <property type="taxonomic scope" value="Eukaryota"/>
</dbReference>
<dbReference type="KEGG" id="dpp:DICPUDRAFT_28619"/>
<dbReference type="Proteomes" id="UP000001064">
    <property type="component" value="Unassembled WGS sequence"/>
</dbReference>
<keyword evidence="4" id="KW-1185">Reference proteome</keyword>
<name>F0ZC72_DICPU</name>
<gene>
    <name evidence="3" type="ORF">DICPUDRAFT_28619</name>
</gene>
<dbReference type="AlphaFoldDB" id="F0ZC72"/>
<dbReference type="Pfam" id="PF22933">
    <property type="entry name" value="ComC_SSD"/>
    <property type="match status" value="1"/>
</dbReference>
<evidence type="ECO:0000313" key="3">
    <source>
        <dbReference type="EMBL" id="EGC38471.1"/>
    </source>
</evidence>
<accession>F0ZC72</accession>
<keyword evidence="1" id="KW-0812">Transmembrane</keyword>
<evidence type="ECO:0000313" key="4">
    <source>
        <dbReference type="Proteomes" id="UP000001064"/>
    </source>
</evidence>
<keyword evidence="1" id="KW-0472">Membrane</keyword>
<dbReference type="InterPro" id="IPR054484">
    <property type="entry name" value="ComC_SSD"/>
</dbReference>
<keyword evidence="1" id="KW-1133">Transmembrane helix</keyword>
<evidence type="ECO:0000256" key="1">
    <source>
        <dbReference type="SAM" id="Phobius"/>
    </source>
</evidence>
<organism evidence="3 4">
    <name type="scientific">Dictyostelium purpureum</name>
    <name type="common">Slime mold</name>
    <dbReference type="NCBI Taxonomy" id="5786"/>
    <lineage>
        <taxon>Eukaryota</taxon>
        <taxon>Amoebozoa</taxon>
        <taxon>Evosea</taxon>
        <taxon>Eumycetozoa</taxon>
        <taxon>Dictyostelia</taxon>
        <taxon>Dictyosteliales</taxon>
        <taxon>Dictyosteliaceae</taxon>
        <taxon>Dictyostelium</taxon>
    </lineage>
</organism>
<reference evidence="4" key="1">
    <citation type="journal article" date="2011" name="Genome Biol.">
        <title>Comparative genomics of the social amoebae Dictyostelium discoideum and Dictyostelium purpureum.</title>
        <authorList>
            <consortium name="US DOE Joint Genome Institute (JGI-PGF)"/>
            <person name="Sucgang R."/>
            <person name="Kuo A."/>
            <person name="Tian X."/>
            <person name="Salerno W."/>
            <person name="Parikh A."/>
            <person name="Feasley C.L."/>
            <person name="Dalin E."/>
            <person name="Tu H."/>
            <person name="Huang E."/>
            <person name="Barry K."/>
            <person name="Lindquist E."/>
            <person name="Shapiro H."/>
            <person name="Bruce D."/>
            <person name="Schmutz J."/>
            <person name="Salamov A."/>
            <person name="Fey P."/>
            <person name="Gaudet P."/>
            <person name="Anjard C."/>
            <person name="Babu M.M."/>
            <person name="Basu S."/>
            <person name="Bushmanova Y."/>
            <person name="van der Wel H."/>
            <person name="Katoh-Kurasawa M."/>
            <person name="Dinh C."/>
            <person name="Coutinho P.M."/>
            <person name="Saito T."/>
            <person name="Elias M."/>
            <person name="Schaap P."/>
            <person name="Kay R.R."/>
            <person name="Henrissat B."/>
            <person name="Eichinger L."/>
            <person name="Rivero F."/>
            <person name="Putnam N.H."/>
            <person name="West C.M."/>
            <person name="Loomis W.F."/>
            <person name="Chisholm R.L."/>
            <person name="Shaulsky G."/>
            <person name="Strassmann J.E."/>
            <person name="Queller D.C."/>
            <person name="Kuspa A."/>
            <person name="Grigoriev I.V."/>
        </authorList>
    </citation>
    <scope>NUCLEOTIDE SEQUENCE [LARGE SCALE GENOMIC DNA]</scope>
    <source>
        <strain evidence="4">QSDP1</strain>
    </source>
</reference>